<name>A0A9Q9UWV4_MOOP1</name>
<sequence length="45" mass="5165">MPILQSVTGKMPILQRARCPFYKTIKILKIIQILPFIPLLSKAKI</sequence>
<dbReference type="AlphaFoldDB" id="A0A9Q9UWV4"/>
<gene>
    <name evidence="1" type="ORF">BJP36_36260</name>
</gene>
<dbReference type="EMBL" id="CP017708">
    <property type="protein sequence ID" value="WAN70279.1"/>
    <property type="molecule type" value="Genomic_DNA"/>
</dbReference>
<reference evidence="1" key="2">
    <citation type="submission" date="2022-10" db="EMBL/GenBank/DDBJ databases">
        <authorList>
            <person name="Ngo T.-E."/>
        </authorList>
    </citation>
    <scope>NUCLEOTIDE SEQUENCE</scope>
    <source>
        <strain evidence="1">JHB</strain>
    </source>
</reference>
<reference evidence="1" key="1">
    <citation type="journal article" date="2017" name="Proc. Natl. Acad. Sci. U.S.A.">
        <title>Comparative genomics uncovers the prolific and distinctive metabolic potential of the cyanobacterial genus Moorea.</title>
        <authorList>
            <person name="Leao T."/>
            <person name="Castelao G."/>
            <person name="Korobeynikov A."/>
            <person name="Monroe E.A."/>
            <person name="Podell S."/>
            <person name="Glukhov E."/>
            <person name="Allen E.E."/>
            <person name="Gerwick W.H."/>
            <person name="Gerwick L."/>
        </authorList>
    </citation>
    <scope>NUCLEOTIDE SEQUENCE</scope>
    <source>
        <strain evidence="1">JHB</strain>
    </source>
</reference>
<organism evidence="1">
    <name type="scientific">Moorena producens (strain JHB)</name>
    <dbReference type="NCBI Taxonomy" id="1454205"/>
    <lineage>
        <taxon>Bacteria</taxon>
        <taxon>Bacillati</taxon>
        <taxon>Cyanobacteriota</taxon>
        <taxon>Cyanophyceae</taxon>
        <taxon>Coleofasciculales</taxon>
        <taxon>Coleofasciculaceae</taxon>
        <taxon>Moorena</taxon>
    </lineage>
</organism>
<evidence type="ECO:0000313" key="1">
    <source>
        <dbReference type="EMBL" id="WAN70279.1"/>
    </source>
</evidence>
<proteinExistence type="predicted"/>
<accession>A0A9Q9UWV4</accession>
<protein>
    <submittedName>
        <fullName evidence="1">Uncharacterized protein</fullName>
    </submittedName>
</protein>
<dbReference type="Proteomes" id="UP000176944">
    <property type="component" value="Chromosome"/>
</dbReference>